<evidence type="ECO:0000259" key="3">
    <source>
        <dbReference type="PROSITE" id="PS51352"/>
    </source>
</evidence>
<feature type="domain" description="Thioredoxin" evidence="3">
    <location>
        <begin position="6"/>
        <end position="134"/>
    </location>
</feature>
<keyword evidence="1" id="KW-0676">Redox-active center</keyword>
<organism evidence="4 5">
    <name type="scientific">Butyricimonas faecihominis</name>
    <dbReference type="NCBI Taxonomy" id="1472416"/>
    <lineage>
        <taxon>Bacteria</taxon>
        <taxon>Pseudomonadati</taxon>
        <taxon>Bacteroidota</taxon>
        <taxon>Bacteroidia</taxon>
        <taxon>Bacteroidales</taxon>
        <taxon>Odoribacteraceae</taxon>
        <taxon>Butyricimonas</taxon>
    </lineage>
</organism>
<dbReference type="GO" id="GO:0045454">
    <property type="term" value="P:cell redox homeostasis"/>
    <property type="evidence" value="ECO:0007669"/>
    <property type="project" value="TreeGrafter"/>
</dbReference>
<dbReference type="Gene3D" id="3.40.30.10">
    <property type="entry name" value="Glutaredoxin"/>
    <property type="match status" value="1"/>
</dbReference>
<keyword evidence="4" id="KW-0413">Isomerase</keyword>
<dbReference type="CDD" id="cd02947">
    <property type="entry name" value="TRX_family"/>
    <property type="match status" value="1"/>
</dbReference>
<evidence type="ECO:0000313" key="4">
    <source>
        <dbReference type="EMBL" id="MBB4027837.1"/>
    </source>
</evidence>
<sequence>MKKFVLLFGCVCFCLSVFAQTNFQDISFSEALKKAKEENKMVFVDCYTSWCGPCKYMADKVFPQKKLGKYLNDRFVSLKINAEQGEGVDIASKYSVSAYPTFLILKTDGTLIYRIVGGTEGADEFISKVEEGFGEKSAFRMEERYLKGDREEGYLFDFLKSLLASGLDEKAREVAGEILAPLSVEKRCTETYWPIYDNPRLSLVGSENLRFFLKHVDQFRRGVGVEKVNAKLTFLYVSRLEEMLRGRMPATNADLDLVEKELKKHDLEQEDLSNYIEMMRAINAKDTDKIYSLYRKVYQNMSESKLSYLYFRPILLFQGQGKWTEKQKIGFINFTNELIMRMESQVMQLSMQNFVEALPKF</sequence>
<dbReference type="GO" id="GO:0016853">
    <property type="term" value="F:isomerase activity"/>
    <property type="evidence" value="ECO:0007669"/>
    <property type="project" value="UniProtKB-KW"/>
</dbReference>
<accession>A0A7W6HZF2</accession>
<protein>
    <submittedName>
        <fullName evidence="4">Thiol-disulfide isomerase/thioredoxin</fullName>
    </submittedName>
</protein>
<dbReference type="SUPFAM" id="SSF52833">
    <property type="entry name" value="Thioredoxin-like"/>
    <property type="match status" value="1"/>
</dbReference>
<dbReference type="Pfam" id="PF00085">
    <property type="entry name" value="Thioredoxin"/>
    <property type="match status" value="1"/>
</dbReference>
<feature type="signal peptide" evidence="2">
    <location>
        <begin position="1"/>
        <end position="19"/>
    </location>
</feature>
<reference evidence="4 5" key="1">
    <citation type="submission" date="2020-08" db="EMBL/GenBank/DDBJ databases">
        <title>Genomic Encyclopedia of Type Strains, Phase IV (KMG-IV): sequencing the most valuable type-strain genomes for metagenomic binning, comparative biology and taxonomic classification.</title>
        <authorList>
            <person name="Goeker M."/>
        </authorList>
    </citation>
    <scope>NUCLEOTIDE SEQUENCE [LARGE SCALE GENOMIC DNA]</scope>
    <source>
        <strain evidence="4 5">DSM 105721</strain>
    </source>
</reference>
<dbReference type="PANTHER" id="PTHR43601">
    <property type="entry name" value="THIOREDOXIN, MITOCHONDRIAL"/>
    <property type="match status" value="1"/>
</dbReference>
<evidence type="ECO:0000256" key="1">
    <source>
        <dbReference type="ARBA" id="ARBA00023284"/>
    </source>
</evidence>
<dbReference type="InterPro" id="IPR013766">
    <property type="entry name" value="Thioredoxin_domain"/>
</dbReference>
<feature type="chain" id="PRO_5031070989" evidence="2">
    <location>
        <begin position="20"/>
        <end position="361"/>
    </location>
</feature>
<dbReference type="PANTHER" id="PTHR43601:SF3">
    <property type="entry name" value="THIOREDOXIN, MITOCHONDRIAL"/>
    <property type="match status" value="1"/>
</dbReference>
<dbReference type="RefSeq" id="WP_164719685.1">
    <property type="nucleotide sequence ID" value="NZ_AP028155.1"/>
</dbReference>
<dbReference type="AlphaFoldDB" id="A0A7W6HZF2"/>
<name>A0A7W6HZF2_9BACT</name>
<dbReference type="InterPro" id="IPR036249">
    <property type="entry name" value="Thioredoxin-like_sf"/>
</dbReference>
<comment type="caution">
    <text evidence="4">The sequence shown here is derived from an EMBL/GenBank/DDBJ whole genome shotgun (WGS) entry which is preliminary data.</text>
</comment>
<dbReference type="GeneID" id="93101547"/>
<dbReference type="PROSITE" id="PS51352">
    <property type="entry name" value="THIOREDOXIN_2"/>
    <property type="match status" value="1"/>
</dbReference>
<keyword evidence="5" id="KW-1185">Reference proteome</keyword>
<gene>
    <name evidence="4" type="ORF">GGR14_003651</name>
</gene>
<dbReference type="Proteomes" id="UP000546007">
    <property type="component" value="Unassembled WGS sequence"/>
</dbReference>
<evidence type="ECO:0000313" key="5">
    <source>
        <dbReference type="Proteomes" id="UP000546007"/>
    </source>
</evidence>
<evidence type="ECO:0000256" key="2">
    <source>
        <dbReference type="SAM" id="SignalP"/>
    </source>
</evidence>
<dbReference type="EMBL" id="JACIES010000013">
    <property type="protein sequence ID" value="MBB4027837.1"/>
    <property type="molecule type" value="Genomic_DNA"/>
</dbReference>
<dbReference type="InterPro" id="IPR017937">
    <property type="entry name" value="Thioredoxin_CS"/>
</dbReference>
<proteinExistence type="predicted"/>
<keyword evidence="2" id="KW-0732">Signal</keyword>
<dbReference type="PROSITE" id="PS00194">
    <property type="entry name" value="THIOREDOXIN_1"/>
    <property type="match status" value="1"/>
</dbReference>